<evidence type="ECO:0000256" key="1">
    <source>
        <dbReference type="ARBA" id="ARBA00004429"/>
    </source>
</evidence>
<dbReference type="InterPro" id="IPR033885">
    <property type="entry name" value="AlkB/XylM"/>
</dbReference>
<keyword evidence="6" id="KW-0479">Metal-binding</keyword>
<keyword evidence="11 12" id="KW-0472">Membrane</keyword>
<evidence type="ECO:0000256" key="4">
    <source>
        <dbReference type="ARBA" id="ARBA00022519"/>
    </source>
</evidence>
<dbReference type="GO" id="GO:0004497">
    <property type="term" value="F:monooxygenase activity"/>
    <property type="evidence" value="ECO:0007669"/>
    <property type="project" value="UniProtKB-KW"/>
</dbReference>
<evidence type="ECO:0000256" key="6">
    <source>
        <dbReference type="ARBA" id="ARBA00022723"/>
    </source>
</evidence>
<accession>A0A1S8CT34</accession>
<comment type="caution">
    <text evidence="14">The sequence shown here is derived from an EMBL/GenBank/DDBJ whole genome shotgun (WGS) entry which is preliminary data.</text>
</comment>
<evidence type="ECO:0000256" key="9">
    <source>
        <dbReference type="ARBA" id="ARBA00023004"/>
    </source>
</evidence>
<feature type="domain" description="Fatty acid desaturase" evidence="13">
    <location>
        <begin position="129"/>
        <end position="338"/>
    </location>
</feature>
<comment type="similarity">
    <text evidence="2">Belongs to the fatty acid desaturase type 1 family. AlkB subfamily.</text>
</comment>
<evidence type="ECO:0000256" key="7">
    <source>
        <dbReference type="ARBA" id="ARBA00022989"/>
    </source>
</evidence>
<evidence type="ECO:0000256" key="10">
    <source>
        <dbReference type="ARBA" id="ARBA00023033"/>
    </source>
</evidence>
<keyword evidence="9" id="KW-0408">Iron</keyword>
<dbReference type="InterPro" id="IPR005804">
    <property type="entry name" value="FA_desaturase_dom"/>
</dbReference>
<dbReference type="AlphaFoldDB" id="A0A1S8CT34"/>
<dbReference type="STRING" id="1907941.BKE30_11815"/>
<dbReference type="CDD" id="cd03512">
    <property type="entry name" value="Alkane-hydroxylase"/>
    <property type="match status" value="1"/>
</dbReference>
<evidence type="ECO:0000256" key="12">
    <source>
        <dbReference type="SAM" id="Phobius"/>
    </source>
</evidence>
<keyword evidence="15" id="KW-1185">Reference proteome</keyword>
<dbReference type="GO" id="GO:0006629">
    <property type="term" value="P:lipid metabolic process"/>
    <property type="evidence" value="ECO:0007669"/>
    <property type="project" value="InterPro"/>
</dbReference>
<evidence type="ECO:0000256" key="3">
    <source>
        <dbReference type="ARBA" id="ARBA00022475"/>
    </source>
</evidence>
<dbReference type="Proteomes" id="UP000192132">
    <property type="component" value="Unassembled WGS sequence"/>
</dbReference>
<name>A0A1S8CT34_9GAMM</name>
<protein>
    <submittedName>
        <fullName evidence="14">Alkane 1-monooxygenase</fullName>
    </submittedName>
</protein>
<evidence type="ECO:0000256" key="5">
    <source>
        <dbReference type="ARBA" id="ARBA00022692"/>
    </source>
</evidence>
<reference evidence="14 15" key="1">
    <citation type="submission" date="2016-10" db="EMBL/GenBank/DDBJ databases">
        <title>Draft Genome sequence of Alkanindiges sp. strain H1.</title>
        <authorList>
            <person name="Subhash Y."/>
            <person name="Lee S."/>
        </authorList>
    </citation>
    <scope>NUCLEOTIDE SEQUENCE [LARGE SCALE GENOMIC DNA]</scope>
    <source>
        <strain evidence="14 15">H1</strain>
    </source>
</reference>
<keyword evidence="10 14" id="KW-0503">Monooxygenase</keyword>
<keyword evidence="4" id="KW-0997">Cell inner membrane</keyword>
<dbReference type="OrthoDB" id="4759734at2"/>
<dbReference type="PANTHER" id="PTHR38674:SF1">
    <property type="entry name" value="ALKANE 1-MONOOXYGENASE 1"/>
    <property type="match status" value="1"/>
</dbReference>
<evidence type="ECO:0000313" key="14">
    <source>
        <dbReference type="EMBL" id="ONG38623.1"/>
    </source>
</evidence>
<keyword evidence="5 12" id="KW-0812">Transmembrane</keyword>
<dbReference type="EMBL" id="MLCN01000030">
    <property type="protein sequence ID" value="ONG38623.1"/>
    <property type="molecule type" value="Genomic_DNA"/>
</dbReference>
<dbReference type="GO" id="GO:0046872">
    <property type="term" value="F:metal ion binding"/>
    <property type="evidence" value="ECO:0007669"/>
    <property type="project" value="UniProtKB-KW"/>
</dbReference>
<evidence type="ECO:0000256" key="11">
    <source>
        <dbReference type="ARBA" id="ARBA00023136"/>
    </source>
</evidence>
<organism evidence="14 15">
    <name type="scientific">Alkanindiges hydrocarboniclasticus</name>
    <dbReference type="NCBI Taxonomy" id="1907941"/>
    <lineage>
        <taxon>Bacteria</taxon>
        <taxon>Pseudomonadati</taxon>
        <taxon>Pseudomonadota</taxon>
        <taxon>Gammaproteobacteria</taxon>
        <taxon>Moraxellales</taxon>
        <taxon>Moraxellaceae</taxon>
        <taxon>Alkanindiges</taxon>
    </lineage>
</organism>
<proteinExistence type="inferred from homology"/>
<keyword evidence="3" id="KW-1003">Cell membrane</keyword>
<evidence type="ECO:0000256" key="2">
    <source>
        <dbReference type="ARBA" id="ARBA00010823"/>
    </source>
</evidence>
<dbReference type="GO" id="GO:0005886">
    <property type="term" value="C:plasma membrane"/>
    <property type="evidence" value="ECO:0007669"/>
    <property type="project" value="UniProtKB-SubCell"/>
</dbReference>
<comment type="subcellular location">
    <subcellularLocation>
        <location evidence="1">Cell inner membrane</location>
        <topology evidence="1">Multi-pass membrane protein</topology>
    </subcellularLocation>
</comment>
<keyword evidence="7 12" id="KW-1133">Transmembrane helix</keyword>
<sequence>MNANTPMALLKQRATEKAKHKDPKRYLWLLSPALPMIGLAAATGYAIAPKKLRALSALGPIMLHGVIPLIDKIVGADAENHPEEAIKELENDPYYMRIVKAYIPAQYLATVVGAYAASRKGTPLIDQVILGMSVGAVNGIALNTAHELSHKSEKVYHYLSHLALLPTGYIHFRIEHPYGHHRRVATPEDPASSQMGESFWQFWPRTVVGSFKSAIEIESRRLERKGKQFWSLDNELLQGWAMSAAFHASMIALFGRRVIPYMATQAVYGFTLFEVINYLEHYGLKREQLADGKYVRTMPEHSWNSNSMVTNLFLYQLQRHSDHHAYPTRAFQALRHFEDVPQLPAGYSSLLLPAIIPQWWFKLMDQRVVDHYKGDLNKANVHPKARARLFAKYGVVDQLLNKLAKPAETV</sequence>
<dbReference type="PANTHER" id="PTHR38674">
    <property type="entry name" value="ALKANE 1-MONOOXYGENASE 1"/>
    <property type="match status" value="1"/>
</dbReference>
<evidence type="ECO:0000256" key="8">
    <source>
        <dbReference type="ARBA" id="ARBA00023002"/>
    </source>
</evidence>
<dbReference type="Pfam" id="PF00487">
    <property type="entry name" value="FA_desaturase"/>
    <property type="match status" value="1"/>
</dbReference>
<gene>
    <name evidence="14" type="ORF">BKE30_11815</name>
</gene>
<evidence type="ECO:0000259" key="13">
    <source>
        <dbReference type="Pfam" id="PF00487"/>
    </source>
</evidence>
<keyword evidence="8" id="KW-0560">Oxidoreductase</keyword>
<feature type="transmembrane region" description="Helical" evidence="12">
    <location>
        <begin position="26"/>
        <end position="48"/>
    </location>
</feature>
<evidence type="ECO:0000313" key="15">
    <source>
        <dbReference type="Proteomes" id="UP000192132"/>
    </source>
</evidence>